<dbReference type="InterPro" id="IPR015058">
    <property type="entry name" value="DUF1878"/>
</dbReference>
<name>A0A6I4ZX72_9BACI</name>
<reference evidence="1 2" key="1">
    <citation type="submission" date="2019-11" db="EMBL/GenBank/DDBJ databases">
        <title>Genome sequences of 17 halophilic strains isolated from different environments.</title>
        <authorList>
            <person name="Furrow R.E."/>
        </authorList>
    </citation>
    <scope>NUCLEOTIDE SEQUENCE [LARGE SCALE GENOMIC DNA]</scope>
    <source>
        <strain evidence="1 2">22514_16_FS</strain>
    </source>
</reference>
<dbReference type="SUPFAM" id="SSF109915">
    <property type="entry name" value="Hypothetical protein YhaI"/>
    <property type="match status" value="1"/>
</dbReference>
<dbReference type="EMBL" id="WMEQ01000001">
    <property type="protein sequence ID" value="MYL32363.1"/>
    <property type="molecule type" value="Genomic_DNA"/>
</dbReference>
<gene>
    <name evidence="1" type="ORF">GLW05_01920</name>
</gene>
<comment type="caution">
    <text evidence="1">The sequence shown here is derived from an EMBL/GenBank/DDBJ whole genome shotgun (WGS) entry which is preliminary data.</text>
</comment>
<accession>A0A6I4ZX72</accession>
<dbReference type="OrthoDB" id="2353223at2"/>
<dbReference type="Pfam" id="PF08963">
    <property type="entry name" value="DUF1878"/>
    <property type="match status" value="1"/>
</dbReference>
<evidence type="ECO:0000313" key="1">
    <source>
        <dbReference type="EMBL" id="MYL32363.1"/>
    </source>
</evidence>
<protein>
    <submittedName>
        <fullName evidence="1">DUF1878 family protein</fullName>
    </submittedName>
</protein>
<dbReference type="Proteomes" id="UP000468638">
    <property type="component" value="Unassembled WGS sequence"/>
</dbReference>
<dbReference type="AlphaFoldDB" id="A0A6I4ZX72"/>
<organism evidence="1 2">
    <name type="scientific">Pontibacillus yanchengensis</name>
    <dbReference type="NCBI Taxonomy" id="462910"/>
    <lineage>
        <taxon>Bacteria</taxon>
        <taxon>Bacillati</taxon>
        <taxon>Bacillota</taxon>
        <taxon>Bacilli</taxon>
        <taxon>Bacillales</taxon>
        <taxon>Bacillaceae</taxon>
        <taxon>Pontibacillus</taxon>
    </lineage>
</organism>
<dbReference type="Gene3D" id="1.10.3750.10">
    <property type="entry name" value="YhaI-like"/>
    <property type="match status" value="1"/>
</dbReference>
<dbReference type="InterPro" id="IPR035945">
    <property type="entry name" value="YhaI-like_sf"/>
</dbReference>
<sequence>MIAFHVRLLSQMSKTDHYPFTKMILEKGLKEEEYQEVLSLLHTLQNMYEEQKEEGLLDYTSLLIHFAGMLNMKLHPDDTMDALHKEGKYEELMEEFKKCLVNVI</sequence>
<evidence type="ECO:0000313" key="2">
    <source>
        <dbReference type="Proteomes" id="UP000468638"/>
    </source>
</evidence>
<proteinExistence type="predicted"/>